<comment type="caution">
    <text evidence="1">The sequence shown here is derived from an EMBL/GenBank/DDBJ whole genome shotgun (WGS) entry which is preliminary data.</text>
</comment>
<organism evidence="1">
    <name type="scientific">marine sediment metagenome</name>
    <dbReference type="NCBI Taxonomy" id="412755"/>
    <lineage>
        <taxon>unclassified sequences</taxon>
        <taxon>metagenomes</taxon>
        <taxon>ecological metagenomes</taxon>
    </lineage>
</organism>
<reference evidence="1" key="1">
    <citation type="journal article" date="2015" name="Nature">
        <title>Complex archaea that bridge the gap between prokaryotes and eukaryotes.</title>
        <authorList>
            <person name="Spang A."/>
            <person name="Saw J.H."/>
            <person name="Jorgensen S.L."/>
            <person name="Zaremba-Niedzwiedzka K."/>
            <person name="Martijn J."/>
            <person name="Lind A.E."/>
            <person name="van Eijk R."/>
            <person name="Schleper C."/>
            <person name="Guy L."/>
            <person name="Ettema T.J."/>
        </authorList>
    </citation>
    <scope>NUCLEOTIDE SEQUENCE</scope>
</reference>
<name>A0A0F9VZL3_9ZZZZ</name>
<gene>
    <name evidence="1" type="ORF">LCGC14_0422960</name>
</gene>
<accession>A0A0F9VZL3</accession>
<evidence type="ECO:0000313" key="1">
    <source>
        <dbReference type="EMBL" id="KKN71253.1"/>
    </source>
</evidence>
<dbReference type="AlphaFoldDB" id="A0A0F9VZL3"/>
<dbReference type="EMBL" id="LAZR01000387">
    <property type="protein sequence ID" value="KKN71253.1"/>
    <property type="molecule type" value="Genomic_DNA"/>
</dbReference>
<protein>
    <submittedName>
        <fullName evidence="1">Uncharacterized protein</fullName>
    </submittedName>
</protein>
<dbReference type="PROSITE" id="PS51257">
    <property type="entry name" value="PROKAR_LIPOPROTEIN"/>
    <property type="match status" value="1"/>
</dbReference>
<sequence>MNRRGFLKKLGIVCGATIACPAELLKSKPGPKPGFYDVKFEPGWRKHLWKSYYATYKPANKRLLDQLRAAFLVHPFEPPFRW</sequence>
<proteinExistence type="predicted"/>